<dbReference type="EMBL" id="JAFJYH010000153">
    <property type="protein sequence ID" value="KAG4417472.1"/>
    <property type="molecule type" value="Genomic_DNA"/>
</dbReference>
<comment type="caution">
    <text evidence="2">The sequence shown here is derived from an EMBL/GenBank/DDBJ whole genome shotgun (WGS) entry which is preliminary data.</text>
</comment>
<feature type="signal peptide" evidence="1">
    <location>
        <begin position="1"/>
        <end position="24"/>
    </location>
</feature>
<organism evidence="2 3">
    <name type="scientific">Cadophora malorum</name>
    <dbReference type="NCBI Taxonomy" id="108018"/>
    <lineage>
        <taxon>Eukaryota</taxon>
        <taxon>Fungi</taxon>
        <taxon>Dikarya</taxon>
        <taxon>Ascomycota</taxon>
        <taxon>Pezizomycotina</taxon>
        <taxon>Leotiomycetes</taxon>
        <taxon>Helotiales</taxon>
        <taxon>Ploettnerulaceae</taxon>
        <taxon>Cadophora</taxon>
    </lineage>
</organism>
<dbReference type="OrthoDB" id="9974421at2759"/>
<protein>
    <submittedName>
        <fullName evidence="2">Uncharacterized protein</fullName>
    </submittedName>
</protein>
<name>A0A8H7TD38_9HELO</name>
<dbReference type="Proteomes" id="UP000664132">
    <property type="component" value="Unassembled WGS sequence"/>
</dbReference>
<dbReference type="GO" id="GO:0016298">
    <property type="term" value="F:lipase activity"/>
    <property type="evidence" value="ECO:0007669"/>
    <property type="project" value="TreeGrafter"/>
</dbReference>
<feature type="chain" id="PRO_5034478034" evidence="1">
    <location>
        <begin position="25"/>
        <end position="294"/>
    </location>
</feature>
<dbReference type="AlphaFoldDB" id="A0A8H7TD38"/>
<evidence type="ECO:0000313" key="2">
    <source>
        <dbReference type="EMBL" id="KAG4417472.1"/>
    </source>
</evidence>
<dbReference type="PANTHER" id="PTHR32015">
    <property type="entry name" value="FASTING INDUCED LIPASE"/>
    <property type="match status" value="1"/>
</dbReference>
<evidence type="ECO:0000256" key="1">
    <source>
        <dbReference type="SAM" id="SignalP"/>
    </source>
</evidence>
<dbReference type="PANTHER" id="PTHR32015:SF1">
    <property type="entry name" value="LIPASE"/>
    <property type="match status" value="1"/>
</dbReference>
<accession>A0A8H7TD38</accession>
<dbReference type="Gene3D" id="3.40.50.1820">
    <property type="entry name" value="alpha/beta hydrolase"/>
    <property type="match status" value="1"/>
</dbReference>
<evidence type="ECO:0000313" key="3">
    <source>
        <dbReference type="Proteomes" id="UP000664132"/>
    </source>
</evidence>
<keyword evidence="1" id="KW-0732">Signal</keyword>
<gene>
    <name evidence="2" type="ORF">IFR04_009355</name>
</gene>
<reference evidence="2" key="1">
    <citation type="submission" date="2021-02" db="EMBL/GenBank/DDBJ databases">
        <title>Genome sequence Cadophora malorum strain M34.</title>
        <authorList>
            <person name="Stefanovic E."/>
            <person name="Vu D."/>
            <person name="Scully C."/>
            <person name="Dijksterhuis J."/>
            <person name="Roader J."/>
            <person name="Houbraken J."/>
        </authorList>
    </citation>
    <scope>NUCLEOTIDE SEQUENCE</scope>
    <source>
        <strain evidence="2">M34</strain>
    </source>
</reference>
<dbReference type="InterPro" id="IPR029058">
    <property type="entry name" value="AB_hydrolase_fold"/>
</dbReference>
<dbReference type="SUPFAM" id="SSF53474">
    <property type="entry name" value="alpha/beta-Hydrolases"/>
    <property type="match status" value="1"/>
</dbReference>
<dbReference type="GO" id="GO:0016042">
    <property type="term" value="P:lipid catabolic process"/>
    <property type="evidence" value="ECO:0007669"/>
    <property type="project" value="InterPro"/>
</dbReference>
<proteinExistence type="predicted"/>
<dbReference type="Pfam" id="PF01674">
    <property type="entry name" value="Lipase_2"/>
    <property type="match status" value="1"/>
</dbReference>
<dbReference type="InterPro" id="IPR002918">
    <property type="entry name" value="Lipase_EstA/Esterase_EstB"/>
</dbReference>
<sequence length="294" mass="31497">MAPSHNVLTGLAFVSAAVIFSVRAGAMSIRNQMDERNIHNNYACRSITHPNPVVLLHGLGATFYEDLNVLEIYLQSQGYCTFSQTYGDYPAFPFVGGLQPIDSSAAEIEAFINLVHSRTGAAKVDLIGHSEGGFLALYVPKFTGIARILDKLVAIAPPTHGTTFAGLYNLAYVGGNSTRDLFSTVLDTVGCAACDDIGIGGSAVARLNDGKPIVQPSNSLTIIMSKFDELVTPTTTAFVEEQGVNNLYIQEFCPLDPVGHIGEAYDTNVWNLVVNALDSTPHRTFTCSFGSPGR</sequence>
<keyword evidence="3" id="KW-1185">Reference proteome</keyword>